<keyword evidence="4" id="KW-1185">Reference proteome</keyword>
<accession>A0A4Y2VHV4</accession>
<feature type="compositionally biased region" description="Acidic residues" evidence="1">
    <location>
        <begin position="61"/>
        <end position="73"/>
    </location>
</feature>
<protein>
    <submittedName>
        <fullName evidence="3">Uncharacterized protein</fullName>
    </submittedName>
</protein>
<evidence type="ECO:0000313" key="3">
    <source>
        <dbReference type="EMBL" id="GBO24883.1"/>
    </source>
</evidence>
<gene>
    <name evidence="3" type="ORF">AVEN_237880_1</name>
</gene>
<organism evidence="3 4">
    <name type="scientific">Araneus ventricosus</name>
    <name type="common">Orbweaver spider</name>
    <name type="synonym">Epeira ventricosa</name>
    <dbReference type="NCBI Taxonomy" id="182803"/>
    <lineage>
        <taxon>Eukaryota</taxon>
        <taxon>Metazoa</taxon>
        <taxon>Ecdysozoa</taxon>
        <taxon>Arthropoda</taxon>
        <taxon>Chelicerata</taxon>
        <taxon>Arachnida</taxon>
        <taxon>Araneae</taxon>
        <taxon>Araneomorphae</taxon>
        <taxon>Entelegynae</taxon>
        <taxon>Araneoidea</taxon>
        <taxon>Araneidae</taxon>
        <taxon>Araneus</taxon>
    </lineage>
</organism>
<sequence length="98" mass="10611">MASGALEICFFTPFVICVAIVNVPAHEDDISSWLDCDADDAGFQPMSDGEIIVQVRKPNSDDDNSESDEDEVIETSKISNSDAFECFAKMIDVVGATD</sequence>
<evidence type="ECO:0000313" key="4">
    <source>
        <dbReference type="Proteomes" id="UP000499080"/>
    </source>
</evidence>
<name>A0A4Y2VHV4_ARAVE</name>
<feature type="signal peptide" evidence="2">
    <location>
        <begin position="1"/>
        <end position="17"/>
    </location>
</feature>
<keyword evidence="2" id="KW-0732">Signal</keyword>
<comment type="caution">
    <text evidence="3">The sequence shown here is derived from an EMBL/GenBank/DDBJ whole genome shotgun (WGS) entry which is preliminary data.</text>
</comment>
<dbReference type="AlphaFoldDB" id="A0A4Y2VHV4"/>
<dbReference type="EMBL" id="BGPR01047856">
    <property type="protein sequence ID" value="GBO24883.1"/>
    <property type="molecule type" value="Genomic_DNA"/>
</dbReference>
<feature type="region of interest" description="Disordered" evidence="1">
    <location>
        <begin position="55"/>
        <end position="74"/>
    </location>
</feature>
<evidence type="ECO:0000256" key="1">
    <source>
        <dbReference type="SAM" id="MobiDB-lite"/>
    </source>
</evidence>
<proteinExistence type="predicted"/>
<evidence type="ECO:0000256" key="2">
    <source>
        <dbReference type="SAM" id="SignalP"/>
    </source>
</evidence>
<dbReference type="Proteomes" id="UP000499080">
    <property type="component" value="Unassembled WGS sequence"/>
</dbReference>
<feature type="chain" id="PRO_5021495660" evidence="2">
    <location>
        <begin position="18"/>
        <end position="98"/>
    </location>
</feature>
<reference evidence="3 4" key="1">
    <citation type="journal article" date="2019" name="Sci. Rep.">
        <title>Orb-weaving spider Araneus ventricosus genome elucidates the spidroin gene catalogue.</title>
        <authorList>
            <person name="Kono N."/>
            <person name="Nakamura H."/>
            <person name="Ohtoshi R."/>
            <person name="Moran D.A.P."/>
            <person name="Shinohara A."/>
            <person name="Yoshida Y."/>
            <person name="Fujiwara M."/>
            <person name="Mori M."/>
            <person name="Tomita M."/>
            <person name="Arakawa K."/>
        </authorList>
    </citation>
    <scope>NUCLEOTIDE SEQUENCE [LARGE SCALE GENOMIC DNA]</scope>
</reference>